<dbReference type="EMBL" id="CP003734">
    <property type="protein sequence ID" value="AFO48174.1"/>
    <property type="molecule type" value="Genomic_DNA"/>
</dbReference>
<dbReference type="PATRIC" id="fig|1196325.3.peg.2320"/>
<organism evidence="1 2">
    <name type="scientific">Pseudomonas putida (strain DOT-T1E)</name>
    <dbReference type="NCBI Taxonomy" id="1196325"/>
    <lineage>
        <taxon>Bacteria</taxon>
        <taxon>Pseudomonadati</taxon>
        <taxon>Pseudomonadota</taxon>
        <taxon>Gammaproteobacteria</taxon>
        <taxon>Pseudomonadales</taxon>
        <taxon>Pseudomonadaceae</taxon>
        <taxon>Pseudomonas</taxon>
    </lineage>
</organism>
<protein>
    <submittedName>
        <fullName evidence="1">Uncharacterized protein</fullName>
    </submittedName>
</protein>
<dbReference type="KEGG" id="ppx:T1E_2326"/>
<dbReference type="HOGENOM" id="CLU_3256602_0_0_6"/>
<reference evidence="2" key="1">
    <citation type="journal article" date="2013" name="Microb. Biotechnol.">
        <title>Metabolic potential of the organic-solvent tolerant Pseudomonas putida DOT-T1E deduced from its annotated genome.</title>
        <authorList>
            <person name="Udaondo Z."/>
            <person name="Molina L."/>
            <person name="Daniels C."/>
            <person name="Gomez M.J."/>
            <person name="Molina-Henares M.A."/>
            <person name="Matilla M.A."/>
            <person name="Roca A."/>
            <person name="Fernandez M."/>
            <person name="Duque E."/>
            <person name="Segura A."/>
            <person name="Ramos J.L."/>
        </authorList>
    </citation>
    <scope>NUCLEOTIDE SEQUENCE [LARGE SCALE GENOMIC DNA]</scope>
    <source>
        <strain evidence="2">DOT-T1E</strain>
    </source>
</reference>
<dbReference type="AlphaFoldDB" id="I7C8T2"/>
<evidence type="ECO:0000313" key="2">
    <source>
        <dbReference type="Proteomes" id="UP000006503"/>
    </source>
</evidence>
<accession>I7C8T2</accession>
<evidence type="ECO:0000313" key="1">
    <source>
        <dbReference type="EMBL" id="AFO48174.1"/>
    </source>
</evidence>
<dbReference type="Proteomes" id="UP000006503">
    <property type="component" value="Chromosome"/>
</dbReference>
<gene>
    <name evidence="1" type="ordered locus">T1E_2326</name>
</gene>
<proteinExistence type="predicted"/>
<sequence length="42" mass="4533">MAWLEQVLCQILQGMDSSRFCGAGSFAGTPAKEPAQANRYQA</sequence>
<name>I7C8T2_PSEPT</name>